<accession>A0ABY7W089</accession>
<evidence type="ECO:0000313" key="2">
    <source>
        <dbReference type="Proteomes" id="UP001214250"/>
    </source>
</evidence>
<dbReference type="RefSeq" id="WP_274153403.1">
    <property type="nucleotide sequence ID" value="NZ_CP117812.1"/>
</dbReference>
<organism evidence="1 2">
    <name type="scientific">Lentisphaera profundi</name>
    <dbReference type="NCBI Taxonomy" id="1658616"/>
    <lineage>
        <taxon>Bacteria</taxon>
        <taxon>Pseudomonadati</taxon>
        <taxon>Lentisphaerota</taxon>
        <taxon>Lentisphaeria</taxon>
        <taxon>Lentisphaerales</taxon>
        <taxon>Lentisphaeraceae</taxon>
        <taxon>Lentisphaera</taxon>
    </lineage>
</organism>
<reference evidence="1 2" key="1">
    <citation type="submission" date="2023-02" db="EMBL/GenBank/DDBJ databases">
        <title>Genome sequence of Lentisphaera profundi SAORIC-696.</title>
        <authorList>
            <person name="Kim e."/>
            <person name="Cho J.-C."/>
            <person name="Choi A."/>
            <person name="Kang I."/>
        </authorList>
    </citation>
    <scope>NUCLEOTIDE SEQUENCE [LARGE SCALE GENOMIC DNA]</scope>
    <source>
        <strain evidence="1 2">SAORIC-696</strain>
    </source>
</reference>
<dbReference type="Proteomes" id="UP001214250">
    <property type="component" value="Chromosome 2"/>
</dbReference>
<protein>
    <submittedName>
        <fullName evidence="1">Uncharacterized protein</fullName>
    </submittedName>
</protein>
<gene>
    <name evidence="1" type="ORF">PQO03_11850</name>
</gene>
<name>A0ABY7W089_9BACT</name>
<evidence type="ECO:0000313" key="1">
    <source>
        <dbReference type="EMBL" id="WDE98532.1"/>
    </source>
</evidence>
<keyword evidence="2" id="KW-1185">Reference proteome</keyword>
<dbReference type="EMBL" id="CP117812">
    <property type="protein sequence ID" value="WDE98532.1"/>
    <property type="molecule type" value="Genomic_DNA"/>
</dbReference>
<sequence length="63" mass="6834">MVRLHENVYITPAIINGALFADIESPASRIAMDGDEFGDTQIHKNGEKLNILFGDGHVEAIAP</sequence>
<proteinExistence type="predicted"/>